<dbReference type="InterPro" id="IPR006000">
    <property type="entry name" value="Xylulokinase"/>
</dbReference>
<dbReference type="GO" id="GO:0005524">
    <property type="term" value="F:ATP binding"/>
    <property type="evidence" value="ECO:0007669"/>
    <property type="project" value="UniProtKB-KW"/>
</dbReference>
<protein>
    <recommendedName>
        <fullName evidence="9">Xylulose kinase</fullName>
        <shortName evidence="9">Xylulokinase</shortName>
        <ecNumber evidence="9">2.7.1.17</ecNumber>
    </recommendedName>
</protein>
<dbReference type="PANTHER" id="PTHR43095">
    <property type="entry name" value="SUGAR KINASE"/>
    <property type="match status" value="1"/>
</dbReference>
<dbReference type="STRING" id="546874.SAMN04488544_1344"/>
<dbReference type="PIRSF" id="PIRSF000538">
    <property type="entry name" value="GlpK"/>
    <property type="match status" value="1"/>
</dbReference>
<dbReference type="RefSeq" id="WP_091073774.1">
    <property type="nucleotide sequence ID" value="NZ_LT629799.1"/>
</dbReference>
<dbReference type="InterPro" id="IPR018484">
    <property type="entry name" value="FGGY_N"/>
</dbReference>
<evidence type="ECO:0000256" key="1">
    <source>
        <dbReference type="ARBA" id="ARBA00009156"/>
    </source>
</evidence>
<dbReference type="InterPro" id="IPR018485">
    <property type="entry name" value="FGGY_C"/>
</dbReference>
<evidence type="ECO:0000259" key="11">
    <source>
        <dbReference type="Pfam" id="PF02782"/>
    </source>
</evidence>
<keyword evidence="7 9" id="KW-0119">Carbohydrate metabolism</keyword>
<dbReference type="InterPro" id="IPR050406">
    <property type="entry name" value="FGGY_Carb_Kinase"/>
</dbReference>
<dbReference type="GO" id="GO:0005997">
    <property type="term" value="P:xylulose metabolic process"/>
    <property type="evidence" value="ECO:0007669"/>
    <property type="project" value="InterPro"/>
</dbReference>
<feature type="domain" description="Carbohydrate kinase FGGY C-terminal" evidence="11">
    <location>
        <begin position="265"/>
        <end position="446"/>
    </location>
</feature>
<comment type="catalytic activity">
    <reaction evidence="9">
        <text>D-xylulose + ATP = D-xylulose 5-phosphate + ADP + H(+)</text>
        <dbReference type="Rhea" id="RHEA:10964"/>
        <dbReference type="ChEBI" id="CHEBI:15378"/>
        <dbReference type="ChEBI" id="CHEBI:17140"/>
        <dbReference type="ChEBI" id="CHEBI:30616"/>
        <dbReference type="ChEBI" id="CHEBI:57737"/>
        <dbReference type="ChEBI" id="CHEBI:456216"/>
        <dbReference type="EC" id="2.7.1.17"/>
    </reaction>
</comment>
<feature type="domain" description="Carbohydrate kinase FGGY N-terminal" evidence="10">
    <location>
        <begin position="9"/>
        <end position="256"/>
    </location>
</feature>
<dbReference type="InterPro" id="IPR000577">
    <property type="entry name" value="Carb_kinase_FGGY"/>
</dbReference>
<evidence type="ECO:0000256" key="5">
    <source>
        <dbReference type="ARBA" id="ARBA00022777"/>
    </source>
</evidence>
<comment type="similarity">
    <text evidence="1 8">Belongs to the FGGY kinase family.</text>
</comment>
<dbReference type="NCBIfam" id="TIGR01312">
    <property type="entry name" value="XylB"/>
    <property type="match status" value="1"/>
</dbReference>
<dbReference type="CDD" id="cd07809">
    <property type="entry name" value="ASKHA_NBD_FGGY_BaXK-like"/>
    <property type="match status" value="1"/>
</dbReference>
<dbReference type="Gene3D" id="3.30.420.40">
    <property type="match status" value="2"/>
</dbReference>
<organism evidence="12 13">
    <name type="scientific">Microlunatus sagamiharensis</name>
    <dbReference type="NCBI Taxonomy" id="546874"/>
    <lineage>
        <taxon>Bacteria</taxon>
        <taxon>Bacillati</taxon>
        <taxon>Actinomycetota</taxon>
        <taxon>Actinomycetes</taxon>
        <taxon>Propionibacteriales</taxon>
        <taxon>Propionibacteriaceae</taxon>
        <taxon>Microlunatus</taxon>
    </lineage>
</organism>
<keyword evidence="6 9" id="KW-0067">ATP-binding</keyword>
<dbReference type="SUPFAM" id="SSF53067">
    <property type="entry name" value="Actin-like ATPase domain"/>
    <property type="match status" value="2"/>
</dbReference>
<keyword evidence="5 8" id="KW-0418">Kinase</keyword>
<reference evidence="13" key="1">
    <citation type="submission" date="2016-10" db="EMBL/GenBank/DDBJ databases">
        <authorList>
            <person name="Varghese N."/>
            <person name="Submissions S."/>
        </authorList>
    </citation>
    <scope>NUCLEOTIDE SEQUENCE [LARGE SCALE GENOMIC DNA]</scope>
    <source>
        <strain evidence="13">DSM 21743</strain>
    </source>
</reference>
<evidence type="ECO:0000313" key="13">
    <source>
        <dbReference type="Proteomes" id="UP000198825"/>
    </source>
</evidence>
<evidence type="ECO:0000256" key="8">
    <source>
        <dbReference type="RuleBase" id="RU003733"/>
    </source>
</evidence>
<dbReference type="PROSITE" id="PS00445">
    <property type="entry name" value="FGGY_KINASES_2"/>
    <property type="match status" value="1"/>
</dbReference>
<dbReference type="OrthoDB" id="9805576at2"/>
<proteinExistence type="inferred from homology"/>
<dbReference type="EC" id="2.7.1.17" evidence="9"/>
<evidence type="ECO:0000256" key="7">
    <source>
        <dbReference type="ARBA" id="ARBA00023277"/>
    </source>
</evidence>
<evidence type="ECO:0000256" key="9">
    <source>
        <dbReference type="RuleBase" id="RU364073"/>
    </source>
</evidence>
<dbReference type="GO" id="GO:0042732">
    <property type="term" value="P:D-xylose metabolic process"/>
    <property type="evidence" value="ECO:0007669"/>
    <property type="project" value="UniProtKB-KW"/>
</dbReference>
<dbReference type="AlphaFoldDB" id="A0A1H2M3Y4"/>
<evidence type="ECO:0000256" key="2">
    <source>
        <dbReference type="ARBA" id="ARBA00022629"/>
    </source>
</evidence>
<dbReference type="Pfam" id="PF02782">
    <property type="entry name" value="FGGY_C"/>
    <property type="match status" value="1"/>
</dbReference>
<keyword evidence="2 9" id="KW-0859">Xylose metabolism</keyword>
<dbReference type="GO" id="GO:0004856">
    <property type="term" value="F:D-xylulokinase activity"/>
    <property type="evidence" value="ECO:0007669"/>
    <property type="project" value="UniProtKB-EC"/>
</dbReference>
<accession>A0A1H2M3Y4</accession>
<dbReference type="Pfam" id="PF00370">
    <property type="entry name" value="FGGY_N"/>
    <property type="match status" value="1"/>
</dbReference>
<evidence type="ECO:0000256" key="6">
    <source>
        <dbReference type="ARBA" id="ARBA00022840"/>
    </source>
</evidence>
<gene>
    <name evidence="9" type="primary">xylB</name>
    <name evidence="12" type="ORF">SAMN04488544_1344</name>
</gene>
<keyword evidence="4 9" id="KW-0547">Nucleotide-binding</keyword>
<dbReference type="InterPro" id="IPR043129">
    <property type="entry name" value="ATPase_NBD"/>
</dbReference>
<evidence type="ECO:0000259" key="10">
    <source>
        <dbReference type="Pfam" id="PF00370"/>
    </source>
</evidence>
<dbReference type="EMBL" id="LT629799">
    <property type="protein sequence ID" value="SDU87832.1"/>
    <property type="molecule type" value="Genomic_DNA"/>
</dbReference>
<evidence type="ECO:0000313" key="12">
    <source>
        <dbReference type="EMBL" id="SDU87832.1"/>
    </source>
</evidence>
<dbReference type="Proteomes" id="UP000198825">
    <property type="component" value="Chromosome I"/>
</dbReference>
<name>A0A1H2M3Y4_9ACTN</name>
<evidence type="ECO:0000256" key="4">
    <source>
        <dbReference type="ARBA" id="ARBA00022741"/>
    </source>
</evidence>
<dbReference type="InterPro" id="IPR018483">
    <property type="entry name" value="Carb_kinase_FGGY_CS"/>
</dbReference>
<sequence length="505" mass="52615">MSSTEQGLVAGVDSSTQSCKVELRRLSDGVVVASGSAPHPPASPPRSEQHPEDWWTALVAAFSQAVRAAGDQARHLRAVSVAAQCHGLVVLDAHDTVVRPAKLWNDTTSTPELLALRAQIGDAALVERTGSLPTAAFTLSKVAWLARHEPEAFARVRRMLLPHDYLTFRLTGRAVTDRSEASGTAYYDAAQGTYLLDHLRLVADRDWAPMLPEVLGPDDVAGEVLPAVLAELGLPGTVGPVRVGPGGGDQHATALGLGIVEGDVVYSFGTSGVVMALSPTPVRDPEGHVDGVADLTGGYLPLVSTLNAARTTDTFARLLGTTHDGLSDLALAADPASPGPVLAAYLDGERTPNRPDASGLLSGLTTATTREELARAAYEGVVFGLHAGQRHLERVGVPTGGRVLAVGGGARSRAYTQLLADVTQRPVLHPDAPESTARGAAVQAAAVALGEPVTVLRDRWAPATRPAAEPRAARDGAWRRYEATAAVTALDGLDGLDGTDGPGHR</sequence>
<evidence type="ECO:0000256" key="3">
    <source>
        <dbReference type="ARBA" id="ARBA00022679"/>
    </source>
</evidence>
<dbReference type="PANTHER" id="PTHR43095:SF5">
    <property type="entry name" value="XYLULOSE KINASE"/>
    <property type="match status" value="1"/>
</dbReference>
<keyword evidence="13" id="KW-1185">Reference proteome</keyword>
<keyword evidence="3 8" id="KW-0808">Transferase</keyword>